<dbReference type="InterPro" id="IPR051448">
    <property type="entry name" value="CdaR-like_regulators"/>
</dbReference>
<reference evidence="6" key="1">
    <citation type="journal article" date="2019" name="Int. J. Syst. Evol. Microbiol.">
        <title>The Global Catalogue of Microorganisms (GCM) 10K type strain sequencing project: providing services to taxonomists for standard genome sequencing and annotation.</title>
        <authorList>
            <consortium name="The Broad Institute Genomics Platform"/>
            <consortium name="The Broad Institute Genome Sequencing Center for Infectious Disease"/>
            <person name="Wu L."/>
            <person name="Ma J."/>
        </authorList>
    </citation>
    <scope>NUCLEOTIDE SEQUENCE [LARGE SCALE GENOMIC DNA]</scope>
    <source>
        <strain evidence="6">JCM 9377</strain>
    </source>
</reference>
<dbReference type="Pfam" id="PF14361">
    <property type="entry name" value="RsbRD_N"/>
    <property type="match status" value="1"/>
</dbReference>
<organism evidence="5 6">
    <name type="scientific">Actinocorallia longicatena</name>
    <dbReference type="NCBI Taxonomy" id="111803"/>
    <lineage>
        <taxon>Bacteria</taxon>
        <taxon>Bacillati</taxon>
        <taxon>Actinomycetota</taxon>
        <taxon>Actinomycetes</taxon>
        <taxon>Streptosporangiales</taxon>
        <taxon>Thermomonosporaceae</taxon>
        <taxon>Actinocorallia</taxon>
    </lineage>
</organism>
<dbReference type="Proteomes" id="UP001501237">
    <property type="component" value="Unassembled WGS sequence"/>
</dbReference>
<dbReference type="InterPro" id="IPR042070">
    <property type="entry name" value="PucR_C-HTH_sf"/>
</dbReference>
<dbReference type="Pfam" id="PF13556">
    <property type="entry name" value="HTH_30"/>
    <property type="match status" value="1"/>
</dbReference>
<dbReference type="InterPro" id="IPR041522">
    <property type="entry name" value="CdaR_GGDEF"/>
</dbReference>
<gene>
    <name evidence="5" type="ORF">GCM10010468_65370</name>
</gene>
<feature type="domain" description="CdaR GGDEF-like" evidence="4">
    <location>
        <begin position="192"/>
        <end position="311"/>
    </location>
</feature>
<comment type="caution">
    <text evidence="5">The sequence shown here is derived from an EMBL/GenBank/DDBJ whole genome shotgun (WGS) entry which is preliminary data.</text>
</comment>
<feature type="domain" description="RsbT co-antagonist protein RsbRD N-terminal" evidence="3">
    <location>
        <begin position="35"/>
        <end position="174"/>
    </location>
</feature>
<evidence type="ECO:0000259" key="2">
    <source>
        <dbReference type="Pfam" id="PF13556"/>
    </source>
</evidence>
<evidence type="ECO:0000313" key="5">
    <source>
        <dbReference type="EMBL" id="GAA3233032.1"/>
    </source>
</evidence>
<feature type="domain" description="PucR C-terminal helix-turn-helix" evidence="2">
    <location>
        <begin position="360"/>
        <end position="417"/>
    </location>
</feature>
<evidence type="ECO:0000259" key="3">
    <source>
        <dbReference type="Pfam" id="PF14361"/>
    </source>
</evidence>
<evidence type="ECO:0000259" key="4">
    <source>
        <dbReference type="Pfam" id="PF17853"/>
    </source>
</evidence>
<keyword evidence="6" id="KW-1185">Reference proteome</keyword>
<evidence type="ECO:0000313" key="6">
    <source>
        <dbReference type="Proteomes" id="UP001501237"/>
    </source>
</evidence>
<proteinExistence type="inferred from homology"/>
<dbReference type="Gene3D" id="1.10.10.2840">
    <property type="entry name" value="PucR C-terminal helix-turn-helix domain"/>
    <property type="match status" value="1"/>
</dbReference>
<dbReference type="InterPro" id="IPR025736">
    <property type="entry name" value="PucR_C-HTH_dom"/>
</dbReference>
<sequence length="422" mass="45745">MTIRGMTGGSHSKMDAAVRKEYLRIARRIHADAVELCEEAVRAMSSEIPEFSTVSDEFRVDLHHSLMVGTTKAATASIEGRRLTDADIASPRTFAAKIAQRGIPLEAYLKGFRIVQRVYWNAISSYALPSPATDRAVLMLSSELVRFTHLLSDYAAQGYLEYQSSTIAEDDRRRRDLAETLLAGKAVTGRPMVELARAHGITPDASIAVIVAVSVGSPPLGADELYVACAALGGIGGTDRRPLVAARHEEIMAFAAARPGADPRRLSEALTAATEELAEQGIRLAVGMSTITEGAADLPRAYAEARLALDLVGPGGGVTALPLLSPFRYLALRADPTAWHLVSPPVRELLETDRMRGGTLVDTIRAFADADLNLRAAAQELKVHHNTAQYRLQRIQERTGRNPRHIADLVELLTAIALFESR</sequence>
<evidence type="ECO:0000256" key="1">
    <source>
        <dbReference type="ARBA" id="ARBA00006754"/>
    </source>
</evidence>
<name>A0ABP6QM54_9ACTN</name>
<dbReference type="InterPro" id="IPR025751">
    <property type="entry name" value="RsbRD_N_dom"/>
</dbReference>
<comment type="similarity">
    <text evidence="1">Belongs to the CdaR family.</text>
</comment>
<protein>
    <submittedName>
        <fullName evidence="5">Uncharacterized protein</fullName>
    </submittedName>
</protein>
<dbReference type="EMBL" id="BAAAUV010000024">
    <property type="protein sequence ID" value="GAA3233032.1"/>
    <property type="molecule type" value="Genomic_DNA"/>
</dbReference>
<dbReference type="Pfam" id="PF17853">
    <property type="entry name" value="GGDEF_2"/>
    <property type="match status" value="1"/>
</dbReference>
<accession>A0ABP6QM54</accession>
<dbReference type="PANTHER" id="PTHR33744">
    <property type="entry name" value="CARBOHYDRATE DIACID REGULATOR"/>
    <property type="match status" value="1"/>
</dbReference>